<dbReference type="Gene3D" id="2.60.40.420">
    <property type="entry name" value="Cupredoxins - blue copper proteins"/>
    <property type="match status" value="3"/>
</dbReference>
<feature type="signal peptide" evidence="3">
    <location>
        <begin position="1"/>
        <end position="35"/>
    </location>
</feature>
<dbReference type="InterPro" id="IPR002355">
    <property type="entry name" value="Cu_oxidase_Cu_BS"/>
</dbReference>
<gene>
    <name evidence="6" type="ORF">SAMN05421863_100352</name>
</gene>
<feature type="domain" description="Plastocyanin-like" evidence="5">
    <location>
        <begin position="74"/>
        <end position="154"/>
    </location>
</feature>
<feature type="domain" description="Plastocyanin-like" evidence="4">
    <location>
        <begin position="206"/>
        <end position="299"/>
    </location>
</feature>
<keyword evidence="6" id="KW-0238">DNA-binding</keyword>
<dbReference type="Pfam" id="PF07732">
    <property type="entry name" value="Cu-oxidase_3"/>
    <property type="match status" value="1"/>
</dbReference>
<keyword evidence="1" id="KW-0479">Metal-binding</keyword>
<evidence type="ECO:0000256" key="1">
    <source>
        <dbReference type="ARBA" id="ARBA00022723"/>
    </source>
</evidence>
<protein>
    <submittedName>
        <fullName evidence="6">DNA-binding beta-propeller fold protein YncE</fullName>
    </submittedName>
</protein>
<dbReference type="Pfam" id="PF07731">
    <property type="entry name" value="Cu-oxidase_2"/>
    <property type="match status" value="1"/>
</dbReference>
<evidence type="ECO:0000259" key="4">
    <source>
        <dbReference type="Pfam" id="PF07731"/>
    </source>
</evidence>
<dbReference type="SUPFAM" id="SSF50974">
    <property type="entry name" value="Nitrous oxide reductase, N-terminal domain"/>
    <property type="match status" value="1"/>
</dbReference>
<dbReference type="InterPro" id="IPR015943">
    <property type="entry name" value="WD40/YVTN_repeat-like_dom_sf"/>
</dbReference>
<dbReference type="InterPro" id="IPR008972">
    <property type="entry name" value="Cupredoxin"/>
</dbReference>
<name>A0A1I4JZL6_9PROT</name>
<keyword evidence="2" id="KW-0560">Oxidoreductase</keyword>
<evidence type="ECO:0000313" key="6">
    <source>
        <dbReference type="EMBL" id="SFL72028.1"/>
    </source>
</evidence>
<dbReference type="InterPro" id="IPR033138">
    <property type="entry name" value="Cu_oxidase_CS"/>
</dbReference>
<dbReference type="GO" id="GO:0003677">
    <property type="term" value="F:DNA binding"/>
    <property type="evidence" value="ECO:0007669"/>
    <property type="project" value="UniProtKB-KW"/>
</dbReference>
<dbReference type="Gene3D" id="2.130.10.10">
    <property type="entry name" value="YVTN repeat-like/Quinoprotein amine dehydrogenase"/>
    <property type="match status" value="2"/>
</dbReference>
<dbReference type="GO" id="GO:0005507">
    <property type="term" value="F:copper ion binding"/>
    <property type="evidence" value="ECO:0007669"/>
    <property type="project" value="InterPro"/>
</dbReference>
<evidence type="ECO:0000256" key="3">
    <source>
        <dbReference type="SAM" id="SignalP"/>
    </source>
</evidence>
<dbReference type="PANTHER" id="PTHR47197:SF3">
    <property type="entry name" value="DIHYDRO-HEME D1 DEHYDROGENASE"/>
    <property type="match status" value="1"/>
</dbReference>
<dbReference type="InterPro" id="IPR051200">
    <property type="entry name" value="Host-pathogen_enzymatic-act"/>
</dbReference>
<dbReference type="GO" id="GO:0016491">
    <property type="term" value="F:oxidoreductase activity"/>
    <property type="evidence" value="ECO:0007669"/>
    <property type="project" value="UniProtKB-KW"/>
</dbReference>
<dbReference type="EMBL" id="FOUB01000003">
    <property type="protein sequence ID" value="SFL72028.1"/>
    <property type="molecule type" value="Genomic_DNA"/>
</dbReference>
<evidence type="ECO:0000259" key="5">
    <source>
        <dbReference type="Pfam" id="PF07732"/>
    </source>
</evidence>
<dbReference type="PROSITE" id="PS00080">
    <property type="entry name" value="MULTICOPPER_OXIDASE2"/>
    <property type="match status" value="1"/>
</dbReference>
<dbReference type="InterPro" id="IPR011707">
    <property type="entry name" value="Cu-oxidase-like_N"/>
</dbReference>
<reference evidence="7" key="1">
    <citation type="submission" date="2016-10" db="EMBL/GenBank/DDBJ databases">
        <authorList>
            <person name="Varghese N."/>
            <person name="Submissions S."/>
        </authorList>
    </citation>
    <scope>NUCLEOTIDE SEQUENCE [LARGE SCALE GENOMIC DNA]</scope>
    <source>
        <strain evidence="7">Nm44</strain>
    </source>
</reference>
<sequence length="929" mass="98901">MSANMSSQNYGKKMKTITAILLFITAWLLSSIALAASHNIVLTAETLPNGQYGYKMISHTTTDGTVPNYPADAVIPGPTLFIQTGDDVKIQLTNNTNVKIEFNVGGLSVGNTPSLSPKQTKNYRFNANTVGTFPYGDEKSALLGLFGAIVVDDSSGKAQSFMDGNGALTAVNRNQLDKEFVLFMVGSTFWGAEISANGTQRPLWTNPTLGAVENQLVRWHVLAVGHAHTFHLHAHRWPDAVDKNAASSNIIDVKLMNSPFSSHTFTVKAGTGVGPGVWQYHCHVMSHMQSGMNGKFHVVAAGSGETGESIAGASPHGKIFGNENGDGAGLVTFIISDEPGSWFRSARGDALSPVTHTKSLEIIPPGSSVHFIMSDTNGTHTVTNLLWPSDAGKNDHGGDHFMIPFEQTKAYRGGGIVQLNVPGLYVFTCKIHPFMMAAVIVDDPATDGLDLGKTIDLVSGVKDLPTSSDLATRLVHTFFVASTPKNWQDFTSTSPWHVAYPNVDVVTDAGKLSLVSVLEARYGQDIALTPLVKPAIPGVGEVWIDTQFEKTAGKTKPGTITVLDTSNWTLKRKIALPQINMNNPHNMWANRDHSVIYQTQWFDTNLVLIDQRTGKLINNIHVGDTPSHVMTLPNTDDVTVAIHGENGVVMIPAGTTEVHHMMPTQQHGQAPANPHGHWISADGKQIITPNVNTGDAGIYDSETGQIITRTQTGGGAPVPHPIAIGMMPDSSKVYAANLLHHSISVLDGNNGALLNTINLIADYNPVTGEFADKDGNGTVAVGVLPIQTPVSPDGKVVVTAAMGGQIVITDTATDKIVKMLPCDPGCHGANFGAKQGGGYYAYVASKFSNRLIVVDPDPNGDGNLIDAEIAGSISLVADASVVKDDNISSLAGFGGQGVLPLPIVYNGWVQNLSSEWSAGLTNNQRNPIQ</sequence>
<evidence type="ECO:0000313" key="7">
    <source>
        <dbReference type="Proteomes" id="UP000183287"/>
    </source>
</evidence>
<dbReference type="AlphaFoldDB" id="A0A1I4JZL6"/>
<dbReference type="PANTHER" id="PTHR47197">
    <property type="entry name" value="PROTEIN NIRF"/>
    <property type="match status" value="1"/>
</dbReference>
<dbReference type="Proteomes" id="UP000183287">
    <property type="component" value="Unassembled WGS sequence"/>
</dbReference>
<dbReference type="PROSITE" id="PS00079">
    <property type="entry name" value="MULTICOPPER_OXIDASE1"/>
    <property type="match status" value="1"/>
</dbReference>
<keyword evidence="7" id="KW-1185">Reference proteome</keyword>
<feature type="chain" id="PRO_5010187603" evidence="3">
    <location>
        <begin position="36"/>
        <end position="929"/>
    </location>
</feature>
<dbReference type="InterPro" id="IPR011706">
    <property type="entry name" value="Cu-oxidase_C"/>
</dbReference>
<accession>A0A1I4JZL6</accession>
<dbReference type="SUPFAM" id="SSF49503">
    <property type="entry name" value="Cupredoxins"/>
    <property type="match status" value="3"/>
</dbReference>
<keyword evidence="3" id="KW-0732">Signal</keyword>
<evidence type="ECO:0000256" key="2">
    <source>
        <dbReference type="ARBA" id="ARBA00023002"/>
    </source>
</evidence>
<organism evidence="6 7">
    <name type="scientific">Nitrosomonas communis</name>
    <dbReference type="NCBI Taxonomy" id="44574"/>
    <lineage>
        <taxon>Bacteria</taxon>
        <taxon>Pseudomonadati</taxon>
        <taxon>Pseudomonadota</taxon>
        <taxon>Betaproteobacteria</taxon>
        <taxon>Nitrosomonadales</taxon>
        <taxon>Nitrosomonadaceae</taxon>
        <taxon>Nitrosomonas</taxon>
    </lineage>
</organism>
<proteinExistence type="predicted"/>
<dbReference type="InterPro" id="IPR011045">
    <property type="entry name" value="N2O_reductase_N"/>
</dbReference>